<dbReference type="PANTHER" id="PTHR30069">
    <property type="entry name" value="TONB-DEPENDENT OUTER MEMBRANE RECEPTOR"/>
    <property type="match status" value="1"/>
</dbReference>
<dbReference type="Proteomes" id="UP000245618">
    <property type="component" value="Unassembled WGS sequence"/>
</dbReference>
<dbReference type="Pfam" id="PF00593">
    <property type="entry name" value="TonB_dep_Rec_b-barrel"/>
    <property type="match status" value="1"/>
</dbReference>
<sequence length="617" mass="70205">MTLRKLIFPFFVLMCQLILAQNDSITNLKEVVVSDRTLYSNNKSQSIQVLNDSVISKNQSSLTNLLNYNSVLYFKEYGRGMLSTVSFRGTTASQTAVIWNGINVNSQLNGSADFNTFTSPDFNTISVKAGGGSVSYGSGAIGGTVHLNNNLVFKNKFENDLRLDYGSFNTIGVNYKMILSNKKWSTQVGFSRNSSDNDYDYVGLYTWKGVQRKNENGQYATTNLSANVGYKIKSNAVLTFYSQSSNTDRHLSLVSESDSKTKYINTFSRNLLEYTETKDRFSSNYKVAYLTEQYQYFGDIESNFFSFGKSESLIAKMDFGYQVLESIKLNGILDYNRTKGFGSSFGDNTRQIGAIAFKAVEQYNDKWQNELGFRKEVSSDYDSPFLFSLGSSYIFNSFYNLKVNLSRNFRIPTFNDLYWESGGNPDLKPESSYQAEVGNVFKYKKFTLSETVYFIKIDDLIRWVPGKGDNWSPENTDRVNTYGAETIFGWSNTYDATNFAVNATYAYTVSKNVDTNKQLFFVPYHKVTGSFAYSYSKFSANCQFLYNGFVYTRSDNDPNEIIEGYPVSNVGFDYDFGLLNSSKLGFQVLNVFNQKYQSLEDRPMPGRNFNMYIILKF</sequence>
<dbReference type="InterPro" id="IPR037066">
    <property type="entry name" value="Plug_dom_sf"/>
</dbReference>
<dbReference type="PROSITE" id="PS52016">
    <property type="entry name" value="TONB_DEPENDENT_REC_3"/>
    <property type="match status" value="1"/>
</dbReference>
<dbReference type="InterPro" id="IPR012910">
    <property type="entry name" value="Plug_dom"/>
</dbReference>
<evidence type="ECO:0000256" key="11">
    <source>
        <dbReference type="RuleBase" id="RU003357"/>
    </source>
</evidence>
<evidence type="ECO:0000256" key="5">
    <source>
        <dbReference type="ARBA" id="ARBA00022729"/>
    </source>
</evidence>
<comment type="subcellular location">
    <subcellularLocation>
        <location evidence="1 10">Cell outer membrane</location>
        <topology evidence="1 10">Multi-pass membrane protein</topology>
    </subcellularLocation>
</comment>
<evidence type="ECO:0000256" key="8">
    <source>
        <dbReference type="ARBA" id="ARBA00023170"/>
    </source>
</evidence>
<comment type="caution">
    <text evidence="15">The sequence shown here is derived from an EMBL/GenBank/DDBJ whole genome shotgun (WGS) entry which is preliminary data.</text>
</comment>
<feature type="domain" description="TonB-dependent receptor plug" evidence="14">
    <location>
        <begin position="43"/>
        <end position="144"/>
    </location>
</feature>
<dbReference type="InterPro" id="IPR039426">
    <property type="entry name" value="TonB-dep_rcpt-like"/>
</dbReference>
<keyword evidence="9 10" id="KW-0998">Cell outer membrane</keyword>
<dbReference type="Pfam" id="PF07715">
    <property type="entry name" value="Plug"/>
    <property type="match status" value="1"/>
</dbReference>
<name>A0A2U1JWS2_9FLAO</name>
<dbReference type="InterPro" id="IPR036942">
    <property type="entry name" value="Beta-barrel_TonB_sf"/>
</dbReference>
<dbReference type="GO" id="GO:0009279">
    <property type="term" value="C:cell outer membrane"/>
    <property type="evidence" value="ECO:0007669"/>
    <property type="project" value="UniProtKB-SubCell"/>
</dbReference>
<evidence type="ECO:0000256" key="7">
    <source>
        <dbReference type="ARBA" id="ARBA00023136"/>
    </source>
</evidence>
<evidence type="ECO:0000259" key="14">
    <source>
        <dbReference type="Pfam" id="PF07715"/>
    </source>
</evidence>
<gene>
    <name evidence="15" type="ORF">DB891_07640</name>
</gene>
<dbReference type="Gene3D" id="2.170.130.10">
    <property type="entry name" value="TonB-dependent receptor, plug domain"/>
    <property type="match status" value="1"/>
</dbReference>
<dbReference type="Gene3D" id="2.40.170.20">
    <property type="entry name" value="TonB-dependent receptor, beta-barrel domain"/>
    <property type="match status" value="1"/>
</dbReference>
<evidence type="ECO:0000256" key="4">
    <source>
        <dbReference type="ARBA" id="ARBA00022692"/>
    </source>
</evidence>
<evidence type="ECO:0000256" key="10">
    <source>
        <dbReference type="PROSITE-ProRule" id="PRU01360"/>
    </source>
</evidence>
<accession>A0A2U1JWS2</accession>
<comment type="similarity">
    <text evidence="10 11">Belongs to the TonB-dependent receptor family.</text>
</comment>
<keyword evidence="7 10" id="KW-0472">Membrane</keyword>
<dbReference type="InterPro" id="IPR000531">
    <property type="entry name" value="Beta-barrel_TonB"/>
</dbReference>
<proteinExistence type="inferred from homology"/>
<evidence type="ECO:0000256" key="6">
    <source>
        <dbReference type="ARBA" id="ARBA00023077"/>
    </source>
</evidence>
<feature type="domain" description="TonB-dependent receptor-like beta-barrel" evidence="13">
    <location>
        <begin position="184"/>
        <end position="591"/>
    </location>
</feature>
<feature type="signal peptide" evidence="12">
    <location>
        <begin position="1"/>
        <end position="20"/>
    </location>
</feature>
<keyword evidence="5 12" id="KW-0732">Signal</keyword>
<evidence type="ECO:0000256" key="9">
    <source>
        <dbReference type="ARBA" id="ARBA00023237"/>
    </source>
</evidence>
<dbReference type="EMBL" id="QCZH01000006">
    <property type="protein sequence ID" value="PWA09657.1"/>
    <property type="molecule type" value="Genomic_DNA"/>
</dbReference>
<keyword evidence="4 10" id="KW-0812">Transmembrane</keyword>
<dbReference type="AlphaFoldDB" id="A0A2U1JWS2"/>
<dbReference type="GO" id="GO:0015344">
    <property type="term" value="F:siderophore uptake transmembrane transporter activity"/>
    <property type="evidence" value="ECO:0007669"/>
    <property type="project" value="TreeGrafter"/>
</dbReference>
<evidence type="ECO:0000313" key="15">
    <source>
        <dbReference type="EMBL" id="PWA09657.1"/>
    </source>
</evidence>
<dbReference type="GO" id="GO:0044718">
    <property type="term" value="P:siderophore transmembrane transport"/>
    <property type="evidence" value="ECO:0007669"/>
    <property type="project" value="TreeGrafter"/>
</dbReference>
<protein>
    <submittedName>
        <fullName evidence="15">TonB-dependent receptor</fullName>
    </submittedName>
</protein>
<dbReference type="OrthoDB" id="9762903at2"/>
<dbReference type="RefSeq" id="WP_116762405.1">
    <property type="nucleotide sequence ID" value="NZ_QCZH01000006.1"/>
</dbReference>
<reference evidence="15 16" key="1">
    <citation type="submission" date="2018-04" db="EMBL/GenBank/DDBJ databases">
        <title>Flavobacterium sp. nov., isolated from glacier ice.</title>
        <authorList>
            <person name="Liu Q."/>
            <person name="Xin Y.-H."/>
        </authorList>
    </citation>
    <scope>NUCLEOTIDE SEQUENCE [LARGE SCALE GENOMIC DNA]</scope>
    <source>
        <strain evidence="15 16">LB2P30</strain>
    </source>
</reference>
<organism evidence="15 16">
    <name type="scientific">Flavobacterium laiguense</name>
    <dbReference type="NCBI Taxonomy" id="2169409"/>
    <lineage>
        <taxon>Bacteria</taxon>
        <taxon>Pseudomonadati</taxon>
        <taxon>Bacteroidota</taxon>
        <taxon>Flavobacteriia</taxon>
        <taxon>Flavobacteriales</taxon>
        <taxon>Flavobacteriaceae</taxon>
        <taxon>Flavobacterium</taxon>
    </lineage>
</organism>
<evidence type="ECO:0000256" key="3">
    <source>
        <dbReference type="ARBA" id="ARBA00022452"/>
    </source>
</evidence>
<feature type="chain" id="PRO_5015594764" evidence="12">
    <location>
        <begin position="21"/>
        <end position="617"/>
    </location>
</feature>
<keyword evidence="6 11" id="KW-0798">TonB box</keyword>
<keyword evidence="2 10" id="KW-0813">Transport</keyword>
<dbReference type="SUPFAM" id="SSF56935">
    <property type="entry name" value="Porins"/>
    <property type="match status" value="1"/>
</dbReference>
<keyword evidence="3 10" id="KW-1134">Transmembrane beta strand</keyword>
<keyword evidence="16" id="KW-1185">Reference proteome</keyword>
<evidence type="ECO:0000313" key="16">
    <source>
        <dbReference type="Proteomes" id="UP000245618"/>
    </source>
</evidence>
<evidence type="ECO:0000256" key="2">
    <source>
        <dbReference type="ARBA" id="ARBA00022448"/>
    </source>
</evidence>
<evidence type="ECO:0000256" key="12">
    <source>
        <dbReference type="SAM" id="SignalP"/>
    </source>
</evidence>
<dbReference type="PANTHER" id="PTHR30069:SF29">
    <property type="entry name" value="HEMOGLOBIN AND HEMOGLOBIN-HAPTOGLOBIN-BINDING PROTEIN 1-RELATED"/>
    <property type="match status" value="1"/>
</dbReference>
<evidence type="ECO:0000256" key="1">
    <source>
        <dbReference type="ARBA" id="ARBA00004571"/>
    </source>
</evidence>
<keyword evidence="8 15" id="KW-0675">Receptor</keyword>
<evidence type="ECO:0000259" key="13">
    <source>
        <dbReference type="Pfam" id="PF00593"/>
    </source>
</evidence>